<evidence type="ECO:0000313" key="6">
    <source>
        <dbReference type="EMBL" id="KAJ9163543.1"/>
    </source>
</evidence>
<feature type="domain" description="NAC" evidence="5">
    <location>
        <begin position="19"/>
        <end position="174"/>
    </location>
</feature>
<dbReference type="PANTHER" id="PTHR31719:SF123">
    <property type="entry name" value="NAC DOMAIN-CONTAINING PROTEIN"/>
    <property type="match status" value="1"/>
</dbReference>
<evidence type="ECO:0000256" key="1">
    <source>
        <dbReference type="ARBA" id="ARBA00023015"/>
    </source>
</evidence>
<evidence type="ECO:0000256" key="3">
    <source>
        <dbReference type="ARBA" id="ARBA00023163"/>
    </source>
</evidence>
<evidence type="ECO:0000259" key="5">
    <source>
        <dbReference type="PROSITE" id="PS51005"/>
    </source>
</evidence>
<accession>A0ABQ9LDY7</accession>
<dbReference type="InterPro" id="IPR003441">
    <property type="entry name" value="NAC-dom"/>
</dbReference>
<organism evidence="6 7">
    <name type="scientific">Hevea brasiliensis</name>
    <name type="common">Para rubber tree</name>
    <name type="synonym">Siphonia brasiliensis</name>
    <dbReference type="NCBI Taxonomy" id="3981"/>
    <lineage>
        <taxon>Eukaryota</taxon>
        <taxon>Viridiplantae</taxon>
        <taxon>Streptophyta</taxon>
        <taxon>Embryophyta</taxon>
        <taxon>Tracheophyta</taxon>
        <taxon>Spermatophyta</taxon>
        <taxon>Magnoliopsida</taxon>
        <taxon>eudicotyledons</taxon>
        <taxon>Gunneridae</taxon>
        <taxon>Pentapetalae</taxon>
        <taxon>rosids</taxon>
        <taxon>fabids</taxon>
        <taxon>Malpighiales</taxon>
        <taxon>Euphorbiaceae</taxon>
        <taxon>Crotonoideae</taxon>
        <taxon>Micrandreae</taxon>
        <taxon>Hevea</taxon>
    </lineage>
</organism>
<sequence length="185" mass="21661">MLDFQSSYTDCQSEILTEFPIGYRFLPTDEELVTHYLSNKVFYRPLPAHVAQDIDSREFYSKAPNSIVNYSCGEREWYFFLHEDEDFLVENNPNRIVGDKIGFWKSTGQEKSICNLDGNVFASKFQFTYFSGIFPNARKTHWKMDEYRLPSQCQTAHSFQVITARPVTCFFPNTPCHKLIIHLLV</sequence>
<dbReference type="Proteomes" id="UP001174677">
    <property type="component" value="Chromosome 13"/>
</dbReference>
<keyword evidence="7" id="KW-1185">Reference proteome</keyword>
<dbReference type="EMBL" id="JARPOI010000013">
    <property type="protein sequence ID" value="KAJ9163543.1"/>
    <property type="molecule type" value="Genomic_DNA"/>
</dbReference>
<dbReference type="Pfam" id="PF02365">
    <property type="entry name" value="NAM"/>
    <property type="match status" value="1"/>
</dbReference>
<keyword evidence="4" id="KW-0539">Nucleus</keyword>
<keyword evidence="3" id="KW-0804">Transcription</keyword>
<gene>
    <name evidence="6" type="ORF">P3X46_023198</name>
</gene>
<dbReference type="Gene3D" id="2.170.150.80">
    <property type="entry name" value="NAC domain"/>
    <property type="match status" value="1"/>
</dbReference>
<dbReference type="PANTHER" id="PTHR31719">
    <property type="entry name" value="NAC TRANSCRIPTION FACTOR 56"/>
    <property type="match status" value="1"/>
</dbReference>
<keyword evidence="1" id="KW-0805">Transcription regulation</keyword>
<protein>
    <recommendedName>
        <fullName evidence="5">NAC domain-containing protein</fullName>
    </recommendedName>
</protein>
<comment type="caution">
    <text evidence="6">The sequence shown here is derived from an EMBL/GenBank/DDBJ whole genome shotgun (WGS) entry which is preliminary data.</text>
</comment>
<dbReference type="SUPFAM" id="SSF101941">
    <property type="entry name" value="NAC domain"/>
    <property type="match status" value="1"/>
</dbReference>
<evidence type="ECO:0000256" key="4">
    <source>
        <dbReference type="ARBA" id="ARBA00023242"/>
    </source>
</evidence>
<reference evidence="6" key="1">
    <citation type="journal article" date="2023" name="Plant Biotechnol. J.">
        <title>Chromosome-level wild Hevea brasiliensis genome provides new tools for genomic-assisted breeding and valuable loci to elevate rubber yield.</title>
        <authorList>
            <person name="Cheng H."/>
            <person name="Song X."/>
            <person name="Hu Y."/>
            <person name="Wu T."/>
            <person name="Yang Q."/>
            <person name="An Z."/>
            <person name="Feng S."/>
            <person name="Deng Z."/>
            <person name="Wu W."/>
            <person name="Zeng X."/>
            <person name="Tu M."/>
            <person name="Wang X."/>
            <person name="Huang H."/>
        </authorList>
    </citation>
    <scope>NUCLEOTIDE SEQUENCE</scope>
    <source>
        <strain evidence="6">MT/VB/25A 57/8</strain>
    </source>
</reference>
<evidence type="ECO:0000313" key="7">
    <source>
        <dbReference type="Proteomes" id="UP001174677"/>
    </source>
</evidence>
<keyword evidence="2" id="KW-0238">DNA-binding</keyword>
<dbReference type="InterPro" id="IPR036093">
    <property type="entry name" value="NAC_dom_sf"/>
</dbReference>
<name>A0ABQ9LDY7_HEVBR</name>
<proteinExistence type="predicted"/>
<evidence type="ECO:0000256" key="2">
    <source>
        <dbReference type="ARBA" id="ARBA00023125"/>
    </source>
</evidence>
<dbReference type="PROSITE" id="PS51005">
    <property type="entry name" value="NAC"/>
    <property type="match status" value="1"/>
</dbReference>